<dbReference type="AlphaFoldDB" id="A0A2D0ND17"/>
<accession>A0A2D0ND17</accession>
<name>A0A2D0ND17_FLAN2</name>
<comment type="caution">
    <text evidence="2">The sequence shown here is derived from an EMBL/GenBank/DDBJ whole genome shotgun (WGS) entry which is preliminary data.</text>
</comment>
<organism evidence="2 3">
    <name type="scientific">Flavilitoribacter nigricans (strain ATCC 23147 / DSM 23189 / NBRC 102662 / NCIMB 1420 / SS-2)</name>
    <name type="common">Lewinella nigricans</name>
    <dbReference type="NCBI Taxonomy" id="1122177"/>
    <lineage>
        <taxon>Bacteria</taxon>
        <taxon>Pseudomonadati</taxon>
        <taxon>Bacteroidota</taxon>
        <taxon>Saprospiria</taxon>
        <taxon>Saprospirales</taxon>
        <taxon>Lewinellaceae</taxon>
        <taxon>Flavilitoribacter</taxon>
    </lineage>
</organism>
<evidence type="ECO:0000313" key="3">
    <source>
        <dbReference type="Proteomes" id="UP000223913"/>
    </source>
</evidence>
<reference evidence="2 3" key="1">
    <citation type="submission" date="2017-10" db="EMBL/GenBank/DDBJ databases">
        <title>The draft genome sequence of Lewinella nigricans NBRC 102662.</title>
        <authorList>
            <person name="Wang K."/>
        </authorList>
    </citation>
    <scope>NUCLEOTIDE SEQUENCE [LARGE SCALE GENOMIC DNA]</scope>
    <source>
        <strain evidence="2 3">NBRC 102662</strain>
    </source>
</reference>
<proteinExistence type="predicted"/>
<feature type="chain" id="PRO_5012790746" evidence="1">
    <location>
        <begin position="20"/>
        <end position="185"/>
    </location>
</feature>
<gene>
    <name evidence="2" type="ORF">CRP01_12590</name>
</gene>
<evidence type="ECO:0000313" key="2">
    <source>
        <dbReference type="EMBL" id="PHN06401.1"/>
    </source>
</evidence>
<protein>
    <submittedName>
        <fullName evidence="2">Uncharacterized protein</fullName>
    </submittedName>
</protein>
<dbReference type="OrthoDB" id="926208at2"/>
<keyword evidence="3" id="KW-1185">Reference proteome</keyword>
<feature type="signal peptide" evidence="1">
    <location>
        <begin position="1"/>
        <end position="19"/>
    </location>
</feature>
<sequence length="185" mass="20738">MKALSILLSLVFFTVNGHAQSKTVEVLNQTYCLGVISCTPSTTLEIELPENTVRWFYTVTATKSPQKAASVRRNPSIYQVFPDLLTKRKFRKKDPQPVYPGDGVCSVYLLKNKSDTEKFMVAGGAYFFYGEYSRRNVPASGMIIDDPSLCRGTQYIGLENSRAFTESFNMYAVLTVIAMTEDPPE</sequence>
<dbReference type="EMBL" id="PDUD01000018">
    <property type="protein sequence ID" value="PHN06401.1"/>
    <property type="molecule type" value="Genomic_DNA"/>
</dbReference>
<dbReference type="RefSeq" id="WP_099150384.1">
    <property type="nucleotide sequence ID" value="NZ_PDUD01000018.1"/>
</dbReference>
<keyword evidence="1" id="KW-0732">Signal</keyword>
<dbReference type="Proteomes" id="UP000223913">
    <property type="component" value="Unassembled WGS sequence"/>
</dbReference>
<evidence type="ECO:0000256" key="1">
    <source>
        <dbReference type="SAM" id="SignalP"/>
    </source>
</evidence>